<proteinExistence type="inferred from homology"/>
<dbReference type="Gene3D" id="1.25.40.10">
    <property type="entry name" value="Tetratricopeptide repeat domain"/>
    <property type="match status" value="1"/>
</dbReference>
<dbReference type="AlphaFoldDB" id="A0A940YDV4"/>
<dbReference type="Pfam" id="PF13371">
    <property type="entry name" value="TPR_9"/>
    <property type="match status" value="1"/>
</dbReference>
<sequence>MTQTPRFAPASPLDYFSALVAEGADVALLEAAILLAQDDHPMLDVQGVLDEIDQLAQRLRQRLPADAPPTHRLRMLNRYFFRELGFAGNVNDYHHADNSYLHRVLQTRLGIPISLALLYIEIAQQIGLTARGISFPGHFLVKLRLPAGEVVVDPFTGESLSRDRLAQRLEPWRQQLGLPGDDELPLGLFLQAAEPREVLARMLRNLKSVHERQGDLRRQLAVQQRLVRLLPGDWDERRDRGLLLAELGRPAEALVDLQTCLDQRPDGPQAELLRQRMAELRGRPPA</sequence>
<evidence type="ECO:0000259" key="2">
    <source>
        <dbReference type="Pfam" id="PF13369"/>
    </source>
</evidence>
<dbReference type="SUPFAM" id="SSF48452">
    <property type="entry name" value="TPR-like"/>
    <property type="match status" value="1"/>
</dbReference>
<evidence type="ECO:0000313" key="3">
    <source>
        <dbReference type="EMBL" id="MBQ0932800.1"/>
    </source>
</evidence>
<comment type="caution">
    <text evidence="3">The sequence shown here is derived from an EMBL/GenBank/DDBJ whole genome shotgun (WGS) entry which is preliminary data.</text>
</comment>
<dbReference type="Pfam" id="PF13369">
    <property type="entry name" value="Transglut_core2"/>
    <property type="match status" value="1"/>
</dbReference>
<comment type="similarity">
    <text evidence="1">Belongs to the UPF0162 family.</text>
</comment>
<reference evidence="3 4" key="1">
    <citation type="submission" date="2021-04" db="EMBL/GenBank/DDBJ databases">
        <title>The genome sequence of Ideonella sp. 3Y2.</title>
        <authorList>
            <person name="Liu Y."/>
        </authorList>
    </citation>
    <scope>NUCLEOTIDE SEQUENCE [LARGE SCALE GENOMIC DNA]</scope>
    <source>
        <strain evidence="3 4">3Y2</strain>
    </source>
</reference>
<name>A0A940YDV4_9BURK</name>
<dbReference type="RefSeq" id="WP_210856507.1">
    <property type="nucleotide sequence ID" value="NZ_JAGQDD010000020.1"/>
</dbReference>
<organism evidence="3 4">
    <name type="scientific">Ideonella alba</name>
    <dbReference type="NCBI Taxonomy" id="2824118"/>
    <lineage>
        <taxon>Bacteria</taxon>
        <taxon>Pseudomonadati</taxon>
        <taxon>Pseudomonadota</taxon>
        <taxon>Betaproteobacteria</taxon>
        <taxon>Burkholderiales</taxon>
        <taxon>Sphaerotilaceae</taxon>
        <taxon>Ideonella</taxon>
    </lineage>
</organism>
<dbReference type="EMBL" id="JAGQDD010000020">
    <property type="protein sequence ID" value="MBQ0932800.1"/>
    <property type="molecule type" value="Genomic_DNA"/>
</dbReference>
<dbReference type="InterPro" id="IPR011990">
    <property type="entry name" value="TPR-like_helical_dom_sf"/>
</dbReference>
<protein>
    <submittedName>
        <fullName evidence="3">Tetratricopeptide repeat protein</fullName>
    </submittedName>
</protein>
<feature type="domain" description="Protein SirB1 N-terminal" evidence="2">
    <location>
        <begin position="48"/>
        <end position="204"/>
    </location>
</feature>
<gene>
    <name evidence="3" type="ORF">KAK03_20205</name>
</gene>
<dbReference type="Proteomes" id="UP000676246">
    <property type="component" value="Unassembled WGS sequence"/>
</dbReference>
<keyword evidence="4" id="KW-1185">Reference proteome</keyword>
<evidence type="ECO:0000256" key="1">
    <source>
        <dbReference type="ARBA" id="ARBA00007100"/>
    </source>
</evidence>
<dbReference type="PANTHER" id="PTHR31350:SF21">
    <property type="entry name" value="F-BOX ONLY PROTEIN 21"/>
    <property type="match status" value="1"/>
</dbReference>
<accession>A0A940YDV4</accession>
<dbReference type="InterPro" id="IPR032698">
    <property type="entry name" value="SirB1_N"/>
</dbReference>
<dbReference type="PANTHER" id="PTHR31350">
    <property type="entry name" value="SI:DKEY-261L7.2"/>
    <property type="match status" value="1"/>
</dbReference>
<evidence type="ECO:0000313" key="4">
    <source>
        <dbReference type="Proteomes" id="UP000676246"/>
    </source>
</evidence>